<comment type="caution">
    <text evidence="4">The sequence shown here is derived from an EMBL/GenBank/DDBJ whole genome shotgun (WGS) entry which is preliminary data.</text>
</comment>
<feature type="binding site" evidence="2">
    <location>
        <position position="116"/>
    </location>
    <ligand>
        <name>substrate</name>
    </ligand>
</feature>
<evidence type="ECO:0000313" key="5">
    <source>
        <dbReference type="Proteomes" id="UP000054172"/>
    </source>
</evidence>
<feature type="domain" description="Fluoroacetyl-CoA-specific thioesterase-like" evidence="3">
    <location>
        <begin position="19"/>
        <end position="121"/>
    </location>
</feature>
<feature type="active site" evidence="1">
    <location>
        <position position="46"/>
    </location>
</feature>
<dbReference type="EMBL" id="LIIK01000019">
    <property type="protein sequence ID" value="KQM08870.1"/>
    <property type="molecule type" value="Genomic_DNA"/>
</dbReference>
<feature type="binding site" evidence="2">
    <location>
        <position position="65"/>
    </location>
    <ligand>
        <name>substrate</name>
    </ligand>
</feature>
<dbReference type="PATRIC" id="fig|1702214.3.peg.2022"/>
<dbReference type="InterPro" id="IPR025540">
    <property type="entry name" value="FlK"/>
</dbReference>
<name>A0A0Q4B921_9BACT</name>
<dbReference type="Pfam" id="PF22636">
    <property type="entry name" value="FlK"/>
    <property type="match status" value="1"/>
</dbReference>
<evidence type="ECO:0000313" key="4">
    <source>
        <dbReference type="EMBL" id="KQM08870.1"/>
    </source>
</evidence>
<keyword evidence="5" id="KW-1185">Reference proteome</keyword>
<sequence>MAQNGQYAVGMQHEYRMVVGEADTAAAQCSGSLRVFATPRLVALMEAAAVGLLEDGLAAGQTSVGIRIAVDHTRATPVGDTVRAVAELTAVEERILTFSIVGYDSKGEIGRAEHKRCLVDAARFMGKLEGR</sequence>
<accession>A0A0Q4B921</accession>
<gene>
    <name evidence="4" type="ORF">AL399_05040</name>
</gene>
<dbReference type="Proteomes" id="UP000054172">
    <property type="component" value="Unassembled WGS sequence"/>
</dbReference>
<dbReference type="Gene3D" id="3.10.129.10">
    <property type="entry name" value="Hotdog Thioesterase"/>
    <property type="match status" value="1"/>
</dbReference>
<evidence type="ECO:0000256" key="2">
    <source>
        <dbReference type="PIRSR" id="PIRSR014972-2"/>
    </source>
</evidence>
<protein>
    <recommendedName>
        <fullName evidence="3">Fluoroacetyl-CoA-specific thioesterase-like domain-containing protein</fullName>
    </recommendedName>
</protein>
<dbReference type="PIRSF" id="PIRSF014972">
    <property type="entry name" value="FlK"/>
    <property type="match status" value="1"/>
</dbReference>
<reference evidence="4" key="1">
    <citation type="submission" date="2015-08" db="EMBL/GenBank/DDBJ databases">
        <title>Candidatus Bacteriodes Periocalifornicus.</title>
        <authorList>
            <person name="McLean J.S."/>
            <person name="Kelley S."/>
        </authorList>
    </citation>
    <scope>NUCLEOTIDE SEQUENCE [LARGE SCALE GENOMIC DNA]</scope>
    <source>
        <strain evidence="4">12B</strain>
    </source>
</reference>
<organism evidence="4 5">
    <name type="scientific">Candidatus [Bacteroides] periocalifornicus</name>
    <dbReference type="NCBI Taxonomy" id="1702214"/>
    <lineage>
        <taxon>Bacteria</taxon>
        <taxon>Pseudomonadati</taxon>
        <taxon>Bacteroidota</taxon>
    </lineage>
</organism>
<dbReference type="CDD" id="cd03440">
    <property type="entry name" value="hot_dog"/>
    <property type="match status" value="1"/>
</dbReference>
<feature type="active site" evidence="1">
    <location>
        <position position="38"/>
    </location>
</feature>
<dbReference type="SUPFAM" id="SSF54637">
    <property type="entry name" value="Thioesterase/thiol ester dehydrase-isomerase"/>
    <property type="match status" value="1"/>
</dbReference>
<dbReference type="AlphaFoldDB" id="A0A0Q4B921"/>
<dbReference type="InterPro" id="IPR054485">
    <property type="entry name" value="FlK-like_dom"/>
</dbReference>
<feature type="active site" evidence="1">
    <location>
        <position position="72"/>
    </location>
</feature>
<dbReference type="PANTHER" id="PTHR36934:SF1">
    <property type="entry name" value="THIOESTERASE DOMAIN-CONTAINING PROTEIN"/>
    <property type="match status" value="1"/>
</dbReference>
<dbReference type="InterPro" id="IPR029069">
    <property type="entry name" value="HotDog_dom_sf"/>
</dbReference>
<dbReference type="PANTHER" id="PTHR36934">
    <property type="entry name" value="BLR0278 PROTEIN"/>
    <property type="match status" value="1"/>
</dbReference>
<evidence type="ECO:0000259" key="3">
    <source>
        <dbReference type="Pfam" id="PF22636"/>
    </source>
</evidence>
<proteinExistence type="predicted"/>
<feature type="binding site" evidence="2">
    <location>
        <position position="65"/>
    </location>
    <ligand>
        <name>CoA</name>
        <dbReference type="ChEBI" id="CHEBI:57287"/>
    </ligand>
</feature>
<evidence type="ECO:0000256" key="1">
    <source>
        <dbReference type="PIRSR" id="PIRSR014972-1"/>
    </source>
</evidence>